<comment type="caution">
    <text evidence="3">The sequence shown here is derived from an EMBL/GenBank/DDBJ whole genome shotgun (WGS) entry which is preliminary data.</text>
</comment>
<organism evidence="3 4">
    <name type="scientific">Saliphagus infecundisoli</name>
    <dbReference type="NCBI Taxonomy" id="1849069"/>
    <lineage>
        <taxon>Archaea</taxon>
        <taxon>Methanobacteriati</taxon>
        <taxon>Methanobacteriota</taxon>
        <taxon>Stenosarchaea group</taxon>
        <taxon>Halobacteria</taxon>
        <taxon>Halobacteriales</taxon>
        <taxon>Natrialbaceae</taxon>
        <taxon>Saliphagus</taxon>
    </lineage>
</organism>
<evidence type="ECO:0000259" key="2">
    <source>
        <dbReference type="PROSITE" id="PS50966"/>
    </source>
</evidence>
<keyword evidence="1" id="KW-0862">Zinc</keyword>
<dbReference type="PROSITE" id="PS50966">
    <property type="entry name" value="ZF_SWIM"/>
    <property type="match status" value="1"/>
</dbReference>
<proteinExistence type="predicted"/>
<keyword evidence="4" id="KW-1185">Reference proteome</keyword>
<feature type="domain" description="SWIM-type" evidence="2">
    <location>
        <begin position="49"/>
        <end position="84"/>
    </location>
</feature>
<sequence>MDLDEATVRERCTDAVFERGRNYRTEGRIQRCERFEDVVTAVVRGSSAYDVRVDLEEPIETRCTCPYEGAGACKHVVATLLEVIADPPADESEGIETLLMTVPADDLRAFLDDVLAANPEIRERFRARFGDDSPSVEEHREAVEALFDEHTREYPVVTEAIDFSHLFELADQYRERERYLAAATVYRAVFEGIDDNEYRIDAAYDHYAQRLRGALEGYVDCVLAADPDPDTIDEYAGVLAEQASVEPSVNAEQFRGALEELDDRR</sequence>
<evidence type="ECO:0000313" key="3">
    <source>
        <dbReference type="EMBL" id="MFC4987863.1"/>
    </source>
</evidence>
<gene>
    <name evidence="3" type="ORF">ACFPFO_08875</name>
</gene>
<dbReference type="InterPro" id="IPR007527">
    <property type="entry name" value="Znf_SWIM"/>
</dbReference>
<dbReference type="Pfam" id="PF04434">
    <property type="entry name" value="SWIM"/>
    <property type="match status" value="1"/>
</dbReference>
<reference evidence="3 4" key="1">
    <citation type="journal article" date="2019" name="Int. J. Syst. Evol. Microbiol.">
        <title>The Global Catalogue of Microorganisms (GCM) 10K type strain sequencing project: providing services to taxonomists for standard genome sequencing and annotation.</title>
        <authorList>
            <consortium name="The Broad Institute Genomics Platform"/>
            <consortium name="The Broad Institute Genome Sequencing Center for Infectious Disease"/>
            <person name="Wu L."/>
            <person name="Ma J."/>
        </authorList>
    </citation>
    <scope>NUCLEOTIDE SEQUENCE [LARGE SCALE GENOMIC DNA]</scope>
    <source>
        <strain evidence="3 4">CGMCC 1.15824</strain>
    </source>
</reference>
<evidence type="ECO:0000313" key="4">
    <source>
        <dbReference type="Proteomes" id="UP001595925"/>
    </source>
</evidence>
<dbReference type="Proteomes" id="UP001595925">
    <property type="component" value="Unassembled WGS sequence"/>
</dbReference>
<dbReference type="GO" id="GO:0008270">
    <property type="term" value="F:zinc ion binding"/>
    <property type="evidence" value="ECO:0007669"/>
    <property type="project" value="UniProtKB-KW"/>
</dbReference>
<dbReference type="AlphaFoldDB" id="A0ABD5QDN4"/>
<dbReference type="EMBL" id="JBHSJG010000034">
    <property type="protein sequence ID" value="MFC4987863.1"/>
    <property type="molecule type" value="Genomic_DNA"/>
</dbReference>
<evidence type="ECO:0000256" key="1">
    <source>
        <dbReference type="PROSITE-ProRule" id="PRU00325"/>
    </source>
</evidence>
<keyword evidence="1" id="KW-0863">Zinc-finger</keyword>
<name>A0ABD5QDN4_9EURY</name>
<accession>A0ABD5QDN4</accession>
<keyword evidence="1" id="KW-0479">Metal-binding</keyword>
<protein>
    <submittedName>
        <fullName evidence="3">SWIM zinc finger domain-containing protein</fullName>
    </submittedName>
</protein>
<dbReference type="RefSeq" id="WP_224829896.1">
    <property type="nucleotide sequence ID" value="NZ_JAIVEF010000031.1"/>
</dbReference>